<name>A0A832RCA0_9BACT</name>
<organism evidence="2 3">
    <name type="scientific">Candidatus Dojkabacteria bacterium</name>
    <dbReference type="NCBI Taxonomy" id="2099670"/>
    <lineage>
        <taxon>Bacteria</taxon>
        <taxon>Candidatus Dojkabacteria</taxon>
    </lineage>
</organism>
<dbReference type="Proteomes" id="UP000576550">
    <property type="component" value="Unassembled WGS sequence"/>
</dbReference>
<dbReference type="AlphaFoldDB" id="A0A832RCA0"/>
<evidence type="ECO:0000313" key="2">
    <source>
        <dbReference type="EMBL" id="HHX99184.1"/>
    </source>
</evidence>
<reference evidence="2 3" key="1">
    <citation type="journal article" date="2020" name="Biotechnol. Biofuels">
        <title>New insights from the biogas microbiome by comprehensive genome-resolved metagenomics of nearly 1600 species originating from multiple anaerobic digesters.</title>
        <authorList>
            <person name="Campanaro S."/>
            <person name="Treu L."/>
            <person name="Rodriguez-R L.M."/>
            <person name="Kovalovszki A."/>
            <person name="Ziels R.M."/>
            <person name="Maus I."/>
            <person name="Zhu X."/>
            <person name="Kougias P.G."/>
            <person name="Basile A."/>
            <person name="Luo G."/>
            <person name="Schluter A."/>
            <person name="Konstantinidis K.T."/>
            <person name="Angelidaki I."/>
        </authorList>
    </citation>
    <scope>NUCLEOTIDE SEQUENCE [LARGE SCALE GENOMIC DNA]</scope>
    <source>
        <strain evidence="2">AS05jafATM_89</strain>
    </source>
</reference>
<comment type="caution">
    <text evidence="2">The sequence shown here is derived from an EMBL/GenBank/DDBJ whole genome shotgun (WGS) entry which is preliminary data.</text>
</comment>
<dbReference type="EMBL" id="DUTP01000001">
    <property type="protein sequence ID" value="HHX99184.1"/>
    <property type="molecule type" value="Genomic_DNA"/>
</dbReference>
<evidence type="ECO:0000256" key="1">
    <source>
        <dbReference type="SAM" id="MobiDB-lite"/>
    </source>
</evidence>
<dbReference type="SUPFAM" id="SSF140931">
    <property type="entry name" value="Fic-like"/>
    <property type="match status" value="1"/>
</dbReference>
<feature type="compositionally biased region" description="Polar residues" evidence="1">
    <location>
        <begin position="1"/>
        <end position="16"/>
    </location>
</feature>
<proteinExistence type="predicted"/>
<accession>A0A832RCA0</accession>
<dbReference type="Gene3D" id="1.10.3290.10">
    <property type="entry name" value="Fido-like domain"/>
    <property type="match status" value="1"/>
</dbReference>
<evidence type="ECO:0008006" key="4">
    <source>
        <dbReference type="Google" id="ProtNLM"/>
    </source>
</evidence>
<protein>
    <recommendedName>
        <fullName evidence="4">Fido domain-containing protein</fullName>
    </recommendedName>
</protein>
<gene>
    <name evidence="2" type="ORF">GX533_00650</name>
</gene>
<feature type="compositionally biased region" description="Basic and acidic residues" evidence="1">
    <location>
        <begin position="17"/>
        <end position="29"/>
    </location>
</feature>
<sequence>MSSIPGSSTETELENNNIHEIEGDSKDSQVKDEADQVFDFLEKTRFLELIESDSDNFDTWLQNTPNERLLRYTTILNNVLSGKHISNRDIAKEGNYIGSLVGGKHFLAPDTESKLSLFNKSLDTIKALDNNQDRALLAYYTLQNLHLYTDANGRTGRLLFSLLNSVGKGLKVEEVRDIITHQKSETAGRVIFKNKVLRPQDVNRFVNKELFRELRGHEIAEKYRLFTAGIHAGDVKLPEKYRNLVPTRKLKKVEDILGENHTRDLVLLELINRYPDLEQFVVLKEAREYMGVAVDPLLKINADKLIESDLLTRDRLVEITEIHKELKKKQIAKLLDIFEHPQKYTTTNKNGEEVPIKDLFLIKD</sequence>
<dbReference type="InterPro" id="IPR036597">
    <property type="entry name" value="Fido-like_dom_sf"/>
</dbReference>
<feature type="region of interest" description="Disordered" evidence="1">
    <location>
        <begin position="1"/>
        <end position="29"/>
    </location>
</feature>
<evidence type="ECO:0000313" key="3">
    <source>
        <dbReference type="Proteomes" id="UP000576550"/>
    </source>
</evidence>